<accession>X1VBY3</accession>
<name>X1VBY3_9ZZZZ</name>
<feature type="non-terminal residue" evidence="1">
    <location>
        <position position="115"/>
    </location>
</feature>
<evidence type="ECO:0000313" key="1">
    <source>
        <dbReference type="EMBL" id="GAJ03560.1"/>
    </source>
</evidence>
<protein>
    <submittedName>
        <fullName evidence="1">Uncharacterized protein</fullName>
    </submittedName>
</protein>
<proteinExistence type="predicted"/>
<dbReference type="PROSITE" id="PS51257">
    <property type="entry name" value="PROKAR_LIPOPROTEIN"/>
    <property type="match status" value="1"/>
</dbReference>
<organism evidence="1">
    <name type="scientific">marine sediment metagenome</name>
    <dbReference type="NCBI Taxonomy" id="412755"/>
    <lineage>
        <taxon>unclassified sequences</taxon>
        <taxon>metagenomes</taxon>
        <taxon>ecological metagenomes</taxon>
    </lineage>
</organism>
<comment type="caution">
    <text evidence="1">The sequence shown here is derived from an EMBL/GenBank/DDBJ whole genome shotgun (WGS) entry which is preliminary data.</text>
</comment>
<gene>
    <name evidence="1" type="ORF">S12H4_50071</name>
</gene>
<dbReference type="EMBL" id="BARW01031486">
    <property type="protein sequence ID" value="GAJ03560.1"/>
    <property type="molecule type" value="Genomic_DNA"/>
</dbReference>
<dbReference type="AlphaFoldDB" id="X1VBY3"/>
<sequence>MRDRSVNYLIVAAIAVLLVVAVTLSAGASSCEEIEQEIAQCAVIVGELERLECYDQLARSLGLVSVQTEVPLSEDAGAWEVSIKTNPLDDSRTVTLILLAESGTNRRGNPVGLIL</sequence>
<reference evidence="1" key="1">
    <citation type="journal article" date="2014" name="Front. Microbiol.">
        <title>High frequency of phylogenetically diverse reductive dehalogenase-homologous genes in deep subseafloor sedimentary metagenomes.</title>
        <authorList>
            <person name="Kawai M."/>
            <person name="Futagami T."/>
            <person name="Toyoda A."/>
            <person name="Takaki Y."/>
            <person name="Nishi S."/>
            <person name="Hori S."/>
            <person name="Arai W."/>
            <person name="Tsubouchi T."/>
            <person name="Morono Y."/>
            <person name="Uchiyama I."/>
            <person name="Ito T."/>
            <person name="Fujiyama A."/>
            <person name="Inagaki F."/>
            <person name="Takami H."/>
        </authorList>
    </citation>
    <scope>NUCLEOTIDE SEQUENCE</scope>
    <source>
        <strain evidence="1">Expedition CK06-06</strain>
    </source>
</reference>